<dbReference type="PANTHER" id="PTHR37305">
    <property type="entry name" value="INTEGRAL MEMBRANE PROTEIN-RELATED"/>
    <property type="match status" value="1"/>
</dbReference>
<feature type="transmembrane region" description="Helical" evidence="1">
    <location>
        <begin position="237"/>
        <end position="258"/>
    </location>
</feature>
<proteinExistence type="predicted"/>
<organism evidence="2 3">
    <name type="scientific">Metabacillus niabensis</name>
    <dbReference type="NCBI Taxonomy" id="324854"/>
    <lineage>
        <taxon>Bacteria</taxon>
        <taxon>Bacillati</taxon>
        <taxon>Bacillota</taxon>
        <taxon>Bacilli</taxon>
        <taxon>Bacillales</taxon>
        <taxon>Bacillaceae</taxon>
        <taxon>Metabacillus</taxon>
    </lineage>
</organism>
<dbReference type="EMBL" id="JAUSTZ010000005">
    <property type="protein sequence ID" value="MDQ0226607.1"/>
    <property type="molecule type" value="Genomic_DNA"/>
</dbReference>
<keyword evidence="1" id="KW-0812">Transmembrane</keyword>
<evidence type="ECO:0000256" key="1">
    <source>
        <dbReference type="SAM" id="Phobius"/>
    </source>
</evidence>
<name>A0ABT9Z308_9BACI</name>
<accession>A0ABT9Z308</accession>
<feature type="transmembrane region" description="Helical" evidence="1">
    <location>
        <begin position="204"/>
        <end position="225"/>
    </location>
</feature>
<protein>
    <submittedName>
        <fullName evidence="2">ABC-2 type transport system permease protein</fullName>
    </submittedName>
</protein>
<feature type="transmembrane region" description="Helical" evidence="1">
    <location>
        <begin position="111"/>
        <end position="135"/>
    </location>
</feature>
<evidence type="ECO:0000313" key="2">
    <source>
        <dbReference type="EMBL" id="MDQ0226607.1"/>
    </source>
</evidence>
<dbReference type="RefSeq" id="WP_174880100.1">
    <property type="nucleotide sequence ID" value="NZ_CADEPK010000100.1"/>
</dbReference>
<dbReference type="PANTHER" id="PTHR37305:SF1">
    <property type="entry name" value="MEMBRANE PROTEIN"/>
    <property type="match status" value="1"/>
</dbReference>
<keyword evidence="1" id="KW-0472">Membrane</keyword>
<feature type="transmembrane region" description="Helical" evidence="1">
    <location>
        <begin position="289"/>
        <end position="311"/>
    </location>
</feature>
<dbReference type="Proteomes" id="UP001232245">
    <property type="component" value="Unassembled WGS sequence"/>
</dbReference>
<keyword evidence="1" id="KW-1133">Transmembrane helix</keyword>
<feature type="transmembrane region" description="Helical" evidence="1">
    <location>
        <begin position="156"/>
        <end position="184"/>
    </location>
</feature>
<gene>
    <name evidence="2" type="ORF">J2S02_002952</name>
</gene>
<evidence type="ECO:0000313" key="3">
    <source>
        <dbReference type="Proteomes" id="UP001232245"/>
    </source>
</evidence>
<reference evidence="2 3" key="1">
    <citation type="submission" date="2023-07" db="EMBL/GenBank/DDBJ databases">
        <title>Genomic Encyclopedia of Type Strains, Phase IV (KMG-IV): sequencing the most valuable type-strain genomes for metagenomic binning, comparative biology and taxonomic classification.</title>
        <authorList>
            <person name="Goeker M."/>
        </authorList>
    </citation>
    <scope>NUCLEOTIDE SEQUENCE [LARGE SCALE GENOMIC DNA]</scope>
    <source>
        <strain evidence="2 3">DSM 17723</strain>
    </source>
</reference>
<sequence length="318" mass="35594">MSNLIRNEWIKIMKRAGTIVMLVILAIAVLGSGALLKYEESKSSNEASSDWKKEVEAQIATDQKNLTELGDKNANMKMHYEREIALNEYRLEQNIVPETENHIWSFVSDSIAILGFAGMFMIIIASGMVASEFSWGTMKLLLIRPISRTKILLSKYITVLLFGLFLMAFIFVLSAIVGLILFGTPTTDSSHLAYVNGKVEEQNILTYLIGQYLLSSIDIIMMSTLSFMISAIFRNSSLAIGVSLFLLFSGSTATMLLASRYEWTKYILFANTDLTVYFDGVPPIDGMTLGFSITVLIVYFIIFHVLAFTVFRKRDVAA</sequence>
<keyword evidence="3" id="KW-1185">Reference proteome</keyword>
<dbReference type="Pfam" id="PF12679">
    <property type="entry name" value="ABC2_membrane_2"/>
    <property type="match status" value="1"/>
</dbReference>
<comment type="caution">
    <text evidence="2">The sequence shown here is derived from an EMBL/GenBank/DDBJ whole genome shotgun (WGS) entry which is preliminary data.</text>
</comment>
<feature type="transmembrane region" description="Helical" evidence="1">
    <location>
        <begin position="12"/>
        <end position="36"/>
    </location>
</feature>